<dbReference type="InterPro" id="IPR016024">
    <property type="entry name" value="ARM-type_fold"/>
</dbReference>
<dbReference type="GO" id="GO:0016504">
    <property type="term" value="F:peptidase activator activity"/>
    <property type="evidence" value="ECO:0007669"/>
    <property type="project" value="InterPro"/>
</dbReference>
<gene>
    <name evidence="9" type="ORF">X943_002380</name>
</gene>
<dbReference type="Pfam" id="PF16507">
    <property type="entry name" value="HEAT_PSME4_mid"/>
    <property type="match status" value="1"/>
</dbReference>
<keyword evidence="10" id="KW-1185">Reference proteome</keyword>
<sequence length="2579" mass="292408">MMPNPGVMFRVSTEIDNALPDFAKAARDDEYLELFDLFLASWDSGDRIGVFTYADRFTQYALEETYIFDRENLDRLTILARRLWLIATHDVFTKDKERLASIYEAEALSELDHIATLATLTLQNRIRALQILLTVLQSLRESLPTVWEVNSLNSHAALNERLSFIRMEVLVQLLEDYLLKVEVDTSHSRRKAWATSLVRIAAVMRHIWSFREDLGFWLVEHFLGKECNIDLRSNEIFFKFRMLLLMCPSSTLYRLLVNGDLCKWWFLVNEFAVNSWNSMMVSFLLRAVKFGWATGQPYLVKDITDRIPYFSQVLYSVLNIPNIVSVSKFRESIPGEFTVLLEKPLNIFKKFGKLFAYLVCPITAESPNEVSFASEISDCLTSVVNAVYPYTHPSNGGKWSTNIAGFVKHFVLGYTRRVCRERASESIVASVVGMVHNERNMRLTRENDVAVVEWLYSLALQGMYSKNMHVAYAYEDVIKRLCHLLPDTILVGLLDHLVLSTESVTEPHQMLGALRLFAQLIPLIVKYTPQALIPLLDISVKGIDPSDPFKTGQTLTLINVIFSHLACRDLTDIQLSNEEKVELVRAIYLKDPHKMGMNVEDSMQKLALNSGAALDVKSAMFNLSRDMKMPNECDGIYSREMVILHTTNNVDEAVTALDALLAQRRLLTQNFPWWCQDWFGAMLQLAENSTKPNSSTDSLMNAVDMGTYILTRSALVTVLSQTDTNTLSLICERFVSWVIGNVFRQEALKYMVVIATSLSFANGKLAMELVFDKLFAKFRQEHEASSEGLGEKQLVWFTACFAGLVRRASTEILTRLSSISFILTIGLGHKSKNGFKYASKLLQRCVESLVGVYFTDSRCTENFKDELNRGLLLWDIPWFARDGKFYNGRCDISVITGIKWHIATKEELECAMKLCSYAIRLIVDLTNDIIGISSSAMPEGASTIDIDIDSSSPPYVRMNRAFILSRCLLRAMKDFMVDERDIHTKGLPTVTPVEFTEFWHVQKFVFDLIMAAIARYGDIDATHDLAATKILSKMLKVVDEYLCRCASHGDNSTVLDSGSLVNSMRQESTMGTTITATKSMLHWMSFYYGVHNKAYWQDSPRAAWLMMLHERYYERLNRRKVDHECTGLRRDLLNFMLDCATCQYKDVSGYAQQLIKPVIYAHRRIKTDVIDYLLNRGINIFPQSANGCSSALECLACIPESMSFPLLKQIATKAHLFSKFCQLICGIVSTAPNRDSLMSKYDNLLLNFLACREYVIPTAETADTMNFLLDSLLNVESNNQRGVTHWRFQLYATVILVCFCHMIPPENVWRYVSWLMEASDHRSKQSSVATVALFGLYKLLADDAFSQQLPSELSDPKFAAILLNSIHAVNHDSIKEENSSTVKQSNAIVVSVIKLERTWPRNRSCSNSKAFSMQNFLVTYHYFSHLLRLGRMDSIECAKVVLEELASSSPTSFECHCAFAEISSALMKVSLLASPSDRNIIWQFLQPVMKLELENLVPDRIVDFMDGLRLSIDGADFSCESCVPIFNLGINFRAPLSLASLHKCDLGSADNSSLGVVKQLKLYQALLQQVTTQNTAILDILCDGILTECAIFNDSLQVVDEVGYLCSFLVSLCCAYDDNIAFKTRIHQFISQLIHMIDDNSQCDTANESKVKGLLSVIGLLYSASLPALDLGHQHTPRFLEFCLKFNGNTNPNISEISTKALYNIAMSPYYSRGTLATVESIIETLEGTAKLQSNKVKATSLQVASMMQRNLCMYLRKTEVIGKFVKLYISALQERHIWEVARDALAAITLTANDQLHLELTQQFYEMIKNGNGKLANAGVFGLAALVSTSPYHVPKWMPHTLTTLASCAAPRFPDVVRRTVQATLQDFFKSHMDAWSQVHVHKFTREQLDVLEMYKGCELVCCCEMFAQNRERCGFHGHSCSPIAYIFTDCLLHVHSPGEQKRGTLVSIETPAAVTAESLVDTWMRYRAYESYVSALFSYLDRFYVRWAAQPLLNSKALEVFQSAVFEKHKTLLKCAILDLLDTRRSSADGDELLIGAIAQMYHQLDGSGGLQYRDELEGEIVARALKYYNTMAPLWAQELNLVDYVSIIEHCMEQERSDCAKWFKKSTETILLTSMSRGMLTNQMDTILNKMSELEALLHAGNEADLQLIYKLLRHDEAFIHKMGYVLKNSIQNASVQLTVLDILEHWLRYQGLLERCFSNEVSQDDHYDTSQDATRYNTFNDVSLVDMINASSVSNHSINSTLANAVRDSFKGLIAYSEDFIKALVDHWDSVIINGPDYKVRLLNCCSLFDLLGCKRVFFQCYKFRLASRLLFGRSSLDVERMSVSMLEERSCAEEVSSLHRMIKEVTEGQLSRQMYTIRLISRSSWPCLQDYRENIQLNEDFEHALAELYQSLKYQDHRKVEFNRMLGRVELELNCDTEAKTLTCDLTQASALLLFDGSSIPLEELAARLSVSTASLISILQPLVDKNVLTLSHLQKNASVCLNMSFPTGTDVTVNAMPEYFSSQHSTNEGDALDMNASIDSSIVSLLKRAKTLDREELLLQLSRFSREDVLSRIETLNRKEYLSISDDTISYIP</sequence>
<dbReference type="GO" id="GO:0006511">
    <property type="term" value="P:ubiquitin-dependent protein catabolic process"/>
    <property type="evidence" value="ECO:0007669"/>
    <property type="project" value="InterPro"/>
</dbReference>
<dbReference type="GO" id="GO:0005829">
    <property type="term" value="C:cytosol"/>
    <property type="evidence" value="ECO:0007669"/>
    <property type="project" value="TreeGrafter"/>
</dbReference>
<dbReference type="Pfam" id="PF00888">
    <property type="entry name" value="Cullin"/>
    <property type="match status" value="1"/>
</dbReference>
<dbReference type="PANTHER" id="PTHR32170:SF3">
    <property type="entry name" value="PROTEASOME ACTIVATOR COMPLEX SUBUNIT 4"/>
    <property type="match status" value="1"/>
</dbReference>
<evidence type="ECO:0000256" key="3">
    <source>
        <dbReference type="ARBA" id="ARBA00022737"/>
    </source>
</evidence>
<dbReference type="InterPro" id="IPR021843">
    <property type="entry name" value="PSME4_C"/>
</dbReference>
<dbReference type="GO" id="GO:0010499">
    <property type="term" value="P:proteasomal ubiquitin-independent protein catabolic process"/>
    <property type="evidence" value="ECO:0007669"/>
    <property type="project" value="TreeGrafter"/>
</dbReference>
<proteinExistence type="inferred from homology"/>
<dbReference type="SUPFAM" id="SSF74788">
    <property type="entry name" value="Cullin repeat-like"/>
    <property type="match status" value="1"/>
</dbReference>
<dbReference type="SMART" id="SM00182">
    <property type="entry name" value="CULLIN"/>
    <property type="match status" value="1"/>
</dbReference>
<comment type="caution">
    <text evidence="9">The sequence shown here is derived from an EMBL/GenBank/DDBJ whole genome shotgun (WGS) entry which is preliminary data.</text>
</comment>
<dbReference type="InterPro" id="IPR036317">
    <property type="entry name" value="Cullin_homology_sf"/>
</dbReference>
<name>A0AAD9LF40_BABDI</name>
<reference evidence="9" key="2">
    <citation type="submission" date="2021-05" db="EMBL/GenBank/DDBJ databases">
        <authorList>
            <person name="Pain A."/>
        </authorList>
    </citation>
    <scope>NUCLEOTIDE SEQUENCE</scope>
    <source>
        <strain evidence="9">1802A</strain>
    </source>
</reference>
<dbReference type="InterPro" id="IPR032430">
    <property type="entry name" value="Blm10_mid"/>
</dbReference>
<dbReference type="InterPro" id="IPR035309">
    <property type="entry name" value="PSME4"/>
</dbReference>
<dbReference type="InterPro" id="IPR016159">
    <property type="entry name" value="Cullin_repeat-like_dom_sf"/>
</dbReference>
<evidence type="ECO:0000256" key="4">
    <source>
        <dbReference type="ARBA" id="ARBA00022763"/>
    </source>
</evidence>
<keyword evidence="3" id="KW-0677">Repeat</keyword>
<evidence type="ECO:0000256" key="5">
    <source>
        <dbReference type="ARBA" id="ARBA00023204"/>
    </source>
</evidence>
<dbReference type="GO" id="GO:0031625">
    <property type="term" value="F:ubiquitin protein ligase binding"/>
    <property type="evidence" value="ECO:0007669"/>
    <property type="project" value="InterPro"/>
</dbReference>
<dbReference type="Gene3D" id="3.30.230.130">
    <property type="entry name" value="Cullin, Chain C, Domain 2"/>
    <property type="match status" value="1"/>
</dbReference>
<dbReference type="PANTHER" id="PTHR32170">
    <property type="entry name" value="PROTEASOME ACTIVATOR COMPLEX SUBUNIT 4"/>
    <property type="match status" value="1"/>
</dbReference>
<evidence type="ECO:0000256" key="7">
    <source>
        <dbReference type="RuleBase" id="RU003829"/>
    </source>
</evidence>
<comment type="similarity">
    <text evidence="2 6 7">Belongs to the cullin family.</text>
</comment>
<accession>A0AAD9LF40</accession>
<dbReference type="Pfam" id="PF11919">
    <property type="entry name" value="PSME4_C"/>
    <property type="match status" value="1"/>
</dbReference>
<dbReference type="Proteomes" id="UP001195914">
    <property type="component" value="Unassembled WGS sequence"/>
</dbReference>
<dbReference type="PROSITE" id="PS50069">
    <property type="entry name" value="CULLIN_2"/>
    <property type="match status" value="1"/>
</dbReference>
<dbReference type="SUPFAM" id="SSF48371">
    <property type="entry name" value="ARM repeat"/>
    <property type="match status" value="2"/>
</dbReference>
<protein>
    <recommendedName>
        <fullName evidence="8">Cullin family profile domain-containing protein</fullName>
    </recommendedName>
</protein>
<dbReference type="GO" id="GO:0070628">
    <property type="term" value="F:proteasome binding"/>
    <property type="evidence" value="ECO:0007669"/>
    <property type="project" value="InterPro"/>
</dbReference>
<evidence type="ECO:0000313" key="9">
    <source>
        <dbReference type="EMBL" id="KAK1933144.1"/>
    </source>
</evidence>
<reference evidence="9" key="1">
    <citation type="journal article" date="2014" name="Nucleic Acids Res.">
        <title>The evolutionary dynamics of variant antigen genes in Babesia reveal a history of genomic innovation underlying host-parasite interaction.</title>
        <authorList>
            <person name="Jackson A.P."/>
            <person name="Otto T.D."/>
            <person name="Darby A."/>
            <person name="Ramaprasad A."/>
            <person name="Xia D."/>
            <person name="Echaide I.E."/>
            <person name="Farber M."/>
            <person name="Gahlot S."/>
            <person name="Gamble J."/>
            <person name="Gupta D."/>
            <person name="Gupta Y."/>
            <person name="Jackson L."/>
            <person name="Malandrin L."/>
            <person name="Malas T.B."/>
            <person name="Moussa E."/>
            <person name="Nair M."/>
            <person name="Reid A.J."/>
            <person name="Sanders M."/>
            <person name="Sharma J."/>
            <person name="Tracey A."/>
            <person name="Quail M.A."/>
            <person name="Weir W."/>
            <person name="Wastling J.M."/>
            <person name="Hall N."/>
            <person name="Willadsen P."/>
            <person name="Lingelbach K."/>
            <person name="Shiels B."/>
            <person name="Tait A."/>
            <person name="Berriman M."/>
            <person name="Allred D.R."/>
            <person name="Pain A."/>
        </authorList>
    </citation>
    <scope>NUCLEOTIDE SEQUENCE</scope>
    <source>
        <strain evidence="9">1802A</strain>
    </source>
</reference>
<dbReference type="SUPFAM" id="SSF75632">
    <property type="entry name" value="Cullin homology domain"/>
    <property type="match status" value="1"/>
</dbReference>
<evidence type="ECO:0000313" key="10">
    <source>
        <dbReference type="Proteomes" id="UP001195914"/>
    </source>
</evidence>
<dbReference type="GO" id="GO:0005634">
    <property type="term" value="C:nucleus"/>
    <property type="evidence" value="ECO:0007669"/>
    <property type="project" value="TreeGrafter"/>
</dbReference>
<dbReference type="Gene3D" id="1.20.1310.10">
    <property type="entry name" value="Cullin Repeats"/>
    <property type="match status" value="2"/>
</dbReference>
<organism evidence="9 10">
    <name type="scientific">Babesia divergens</name>
    <dbReference type="NCBI Taxonomy" id="32595"/>
    <lineage>
        <taxon>Eukaryota</taxon>
        <taxon>Sar</taxon>
        <taxon>Alveolata</taxon>
        <taxon>Apicomplexa</taxon>
        <taxon>Aconoidasida</taxon>
        <taxon>Piroplasmida</taxon>
        <taxon>Babesiidae</taxon>
        <taxon>Babesia</taxon>
    </lineage>
</organism>
<dbReference type="EMBL" id="JAHBMH010000073">
    <property type="protein sequence ID" value="KAK1933144.1"/>
    <property type="molecule type" value="Genomic_DNA"/>
</dbReference>
<evidence type="ECO:0000259" key="8">
    <source>
        <dbReference type="PROSITE" id="PS50069"/>
    </source>
</evidence>
<evidence type="ECO:0000256" key="2">
    <source>
        <dbReference type="ARBA" id="ARBA00006019"/>
    </source>
</evidence>
<evidence type="ECO:0000256" key="1">
    <source>
        <dbReference type="ARBA" id="ARBA00005739"/>
    </source>
</evidence>
<dbReference type="GO" id="GO:0006281">
    <property type="term" value="P:DNA repair"/>
    <property type="evidence" value="ECO:0007669"/>
    <property type="project" value="UniProtKB-KW"/>
</dbReference>
<dbReference type="InterPro" id="IPR016158">
    <property type="entry name" value="Cullin_homology"/>
</dbReference>
<dbReference type="InterPro" id="IPR001373">
    <property type="entry name" value="Cullin_N"/>
</dbReference>
<feature type="domain" description="Cullin family profile" evidence="8">
    <location>
        <begin position="2252"/>
        <end position="2469"/>
    </location>
</feature>
<comment type="similarity">
    <text evidence="1">Belongs to the BLM10 family.</text>
</comment>
<keyword evidence="5" id="KW-0234">DNA repair</keyword>
<keyword evidence="4" id="KW-0227">DNA damage</keyword>
<evidence type="ECO:0000256" key="6">
    <source>
        <dbReference type="PROSITE-ProRule" id="PRU00330"/>
    </source>
</evidence>